<organism evidence="2 3">
    <name type="scientific">Pseudonocardia adelaidensis</name>
    <dbReference type="NCBI Taxonomy" id="648754"/>
    <lineage>
        <taxon>Bacteria</taxon>
        <taxon>Bacillati</taxon>
        <taxon>Actinomycetota</taxon>
        <taxon>Actinomycetes</taxon>
        <taxon>Pseudonocardiales</taxon>
        <taxon>Pseudonocardiaceae</taxon>
        <taxon>Pseudonocardia</taxon>
    </lineage>
</organism>
<evidence type="ECO:0000313" key="3">
    <source>
        <dbReference type="Proteomes" id="UP001500804"/>
    </source>
</evidence>
<evidence type="ECO:0000259" key="1">
    <source>
        <dbReference type="Pfam" id="PF19054"/>
    </source>
</evidence>
<protein>
    <recommendedName>
        <fullName evidence="1">DUF5753 domain-containing protein</fullName>
    </recommendedName>
</protein>
<accession>A0ABP9NGN2</accession>
<gene>
    <name evidence="2" type="ORF">GCM10023320_24610</name>
</gene>
<dbReference type="EMBL" id="BAABJO010000008">
    <property type="protein sequence ID" value="GAA5119212.1"/>
    <property type="molecule type" value="Genomic_DNA"/>
</dbReference>
<feature type="domain" description="DUF5753" evidence="1">
    <location>
        <begin position="2"/>
        <end position="80"/>
    </location>
</feature>
<reference evidence="3" key="1">
    <citation type="journal article" date="2019" name="Int. J. Syst. Evol. Microbiol.">
        <title>The Global Catalogue of Microorganisms (GCM) 10K type strain sequencing project: providing services to taxonomists for standard genome sequencing and annotation.</title>
        <authorList>
            <consortium name="The Broad Institute Genomics Platform"/>
            <consortium name="The Broad Institute Genome Sequencing Center for Infectious Disease"/>
            <person name="Wu L."/>
            <person name="Ma J."/>
        </authorList>
    </citation>
    <scope>NUCLEOTIDE SEQUENCE [LARGE SCALE GENOMIC DNA]</scope>
    <source>
        <strain evidence="3">JCM 18302</strain>
    </source>
</reference>
<evidence type="ECO:0000313" key="2">
    <source>
        <dbReference type="EMBL" id="GAA5119212.1"/>
    </source>
</evidence>
<name>A0ABP9NGN2_9PSEU</name>
<sequence>MPTVTLQVLPTGRGAHPSLASGCTILSFGDLCEPDMAYVEHALGATRLEKEPAVALARLELERLRTLALAPPGSREMIRRIVGEP</sequence>
<comment type="caution">
    <text evidence="2">The sequence shown here is derived from an EMBL/GenBank/DDBJ whole genome shotgun (WGS) entry which is preliminary data.</text>
</comment>
<keyword evidence="3" id="KW-1185">Reference proteome</keyword>
<dbReference type="RefSeq" id="WP_345605093.1">
    <property type="nucleotide sequence ID" value="NZ_BAABJO010000008.1"/>
</dbReference>
<dbReference type="Proteomes" id="UP001500804">
    <property type="component" value="Unassembled WGS sequence"/>
</dbReference>
<dbReference type="InterPro" id="IPR043917">
    <property type="entry name" value="DUF5753"/>
</dbReference>
<dbReference type="Pfam" id="PF19054">
    <property type="entry name" value="DUF5753"/>
    <property type="match status" value="1"/>
</dbReference>
<proteinExistence type="predicted"/>